<accession>A0A1J5R8P3</accession>
<dbReference type="EMBL" id="MLJW01000233">
    <property type="protein sequence ID" value="OIQ92384.1"/>
    <property type="molecule type" value="Genomic_DNA"/>
</dbReference>
<feature type="transmembrane region" description="Helical" evidence="1">
    <location>
        <begin position="54"/>
        <end position="76"/>
    </location>
</feature>
<comment type="caution">
    <text evidence="2">The sequence shown here is derived from an EMBL/GenBank/DDBJ whole genome shotgun (WGS) entry which is preliminary data.</text>
</comment>
<keyword evidence="1" id="KW-1133">Transmembrane helix</keyword>
<feature type="transmembrane region" description="Helical" evidence="1">
    <location>
        <begin position="12"/>
        <end position="34"/>
    </location>
</feature>
<keyword evidence="1" id="KW-0472">Membrane</keyword>
<evidence type="ECO:0000313" key="2">
    <source>
        <dbReference type="EMBL" id="OIQ92384.1"/>
    </source>
</evidence>
<sequence>MPLKRHEKDAIRFLLNHLLYGMFGGVLFGGLLLYLDIGHLRTMALRSDDGILPIVLLFFGLIVTFGGIGMAAGVMGQAEDRN</sequence>
<name>A0A1J5R8P3_9ZZZZ</name>
<proteinExistence type="predicted"/>
<gene>
    <name evidence="2" type="ORF">GALL_256840</name>
</gene>
<organism evidence="2">
    <name type="scientific">mine drainage metagenome</name>
    <dbReference type="NCBI Taxonomy" id="410659"/>
    <lineage>
        <taxon>unclassified sequences</taxon>
        <taxon>metagenomes</taxon>
        <taxon>ecological metagenomes</taxon>
    </lineage>
</organism>
<protein>
    <submittedName>
        <fullName evidence="2">Uncharacterized protein</fullName>
    </submittedName>
</protein>
<dbReference type="AlphaFoldDB" id="A0A1J5R8P3"/>
<keyword evidence="1" id="KW-0812">Transmembrane</keyword>
<evidence type="ECO:0000256" key="1">
    <source>
        <dbReference type="SAM" id="Phobius"/>
    </source>
</evidence>
<reference evidence="2" key="1">
    <citation type="submission" date="2016-10" db="EMBL/GenBank/DDBJ databases">
        <title>Sequence of Gallionella enrichment culture.</title>
        <authorList>
            <person name="Poehlein A."/>
            <person name="Muehling M."/>
            <person name="Daniel R."/>
        </authorList>
    </citation>
    <scope>NUCLEOTIDE SEQUENCE</scope>
</reference>